<gene>
    <name evidence="11" type="ORF">MU848_14350</name>
</gene>
<dbReference type="SUPFAM" id="SSF63380">
    <property type="entry name" value="Riboflavin synthase domain-like"/>
    <property type="match status" value="1"/>
</dbReference>
<protein>
    <submittedName>
        <fullName evidence="11">PDR/VanB family oxidoreductase</fullName>
    </submittedName>
</protein>
<evidence type="ECO:0000256" key="1">
    <source>
        <dbReference type="ARBA" id="ARBA00001917"/>
    </source>
</evidence>
<dbReference type="CDD" id="cd00207">
    <property type="entry name" value="fer2"/>
    <property type="match status" value="1"/>
</dbReference>
<name>A0ABT0E0N8_9SPHN</name>
<keyword evidence="12" id="KW-1185">Reference proteome</keyword>
<dbReference type="RefSeq" id="WP_247233631.1">
    <property type="nucleotide sequence ID" value="NZ_JALKHS010000011.1"/>
</dbReference>
<dbReference type="Proteomes" id="UP001203512">
    <property type="component" value="Unassembled WGS sequence"/>
</dbReference>
<keyword evidence="7" id="KW-0408">Iron</keyword>
<dbReference type="PROSITE" id="PS51384">
    <property type="entry name" value="FAD_FR"/>
    <property type="match status" value="1"/>
</dbReference>
<dbReference type="InterPro" id="IPR012675">
    <property type="entry name" value="Beta-grasp_dom_sf"/>
</dbReference>
<dbReference type="InterPro" id="IPR001041">
    <property type="entry name" value="2Fe-2S_ferredoxin-type"/>
</dbReference>
<proteinExistence type="predicted"/>
<dbReference type="Gene3D" id="3.10.20.30">
    <property type="match status" value="1"/>
</dbReference>
<dbReference type="CDD" id="cd06185">
    <property type="entry name" value="PDR_like"/>
    <property type="match status" value="1"/>
</dbReference>
<feature type="domain" description="2Fe-2S ferredoxin-type" evidence="9">
    <location>
        <begin position="232"/>
        <end position="317"/>
    </location>
</feature>
<evidence type="ECO:0000259" key="9">
    <source>
        <dbReference type="PROSITE" id="PS51085"/>
    </source>
</evidence>
<evidence type="ECO:0000256" key="4">
    <source>
        <dbReference type="ARBA" id="ARBA00022714"/>
    </source>
</evidence>
<dbReference type="PANTHER" id="PTHR47354:SF1">
    <property type="entry name" value="CARNITINE MONOOXYGENASE REDUCTASE SUBUNIT"/>
    <property type="match status" value="1"/>
</dbReference>
<dbReference type="Pfam" id="PF22290">
    <property type="entry name" value="DmmA-like_N"/>
    <property type="match status" value="1"/>
</dbReference>
<accession>A0ABT0E0N8</accession>
<keyword evidence="5" id="KW-0479">Metal-binding</keyword>
<dbReference type="InterPro" id="IPR017927">
    <property type="entry name" value="FAD-bd_FR_type"/>
</dbReference>
<keyword evidence="4" id="KW-0001">2Fe-2S</keyword>
<dbReference type="Pfam" id="PF00111">
    <property type="entry name" value="Fer2"/>
    <property type="match status" value="1"/>
</dbReference>
<evidence type="ECO:0000313" key="12">
    <source>
        <dbReference type="Proteomes" id="UP001203512"/>
    </source>
</evidence>
<dbReference type="PANTHER" id="PTHR47354">
    <property type="entry name" value="NADH OXIDOREDUCTASE HCR"/>
    <property type="match status" value="1"/>
</dbReference>
<dbReference type="InterPro" id="IPR054582">
    <property type="entry name" value="DmmA-like_N"/>
</dbReference>
<sequence>MAEGLALEITSRTLLAPDIVRLDLARADGGDLPRFTAGAHIDILIDDGLVRQYSLCNDPAERHRYQIAVLRERQSRGGSARVHDAFHPGRQVSVGAPRNLFPLAQGGDRHILIGGGIGITPIMSMAATLARETTPFDLHYCCRTPENAAFGDAVVAVGGRSYFSQHDRQARFDPAAALGPPGAGTHVYICGPAGFMSAVMEEALRLGWAEASIHRELFEAAEPLMQEGDRPFEVRIASTGKTFTIPPGRSAASVLIEAGIDIAVSCEQGVCGTCVTGLLEGAPDHRDSYLTDEERDEGKLFTPCCSRARSALLLLDL</sequence>
<dbReference type="InterPro" id="IPR006058">
    <property type="entry name" value="2Fe2S_fd_BS"/>
</dbReference>
<reference evidence="11 12" key="1">
    <citation type="submission" date="2022-04" db="EMBL/GenBank/DDBJ databases">
        <authorList>
            <person name="Huq M.A."/>
        </authorList>
    </citation>
    <scope>NUCLEOTIDE SEQUENCE [LARGE SCALE GENOMIC DNA]</scope>
    <source>
        <strain evidence="11 12">MAH-33</strain>
    </source>
</reference>
<evidence type="ECO:0000256" key="6">
    <source>
        <dbReference type="ARBA" id="ARBA00023002"/>
    </source>
</evidence>
<evidence type="ECO:0000256" key="7">
    <source>
        <dbReference type="ARBA" id="ARBA00023004"/>
    </source>
</evidence>
<feature type="domain" description="FAD-binding FR-type" evidence="10">
    <location>
        <begin position="2"/>
        <end position="104"/>
    </location>
</feature>
<dbReference type="InterPro" id="IPR039261">
    <property type="entry name" value="FNR_nucleotide-bd"/>
</dbReference>
<evidence type="ECO:0000256" key="5">
    <source>
        <dbReference type="ARBA" id="ARBA00022723"/>
    </source>
</evidence>
<keyword evidence="3" id="KW-0288">FMN</keyword>
<keyword evidence="2" id="KW-0285">Flavoprotein</keyword>
<dbReference type="SUPFAM" id="SSF54292">
    <property type="entry name" value="2Fe-2S ferredoxin-like"/>
    <property type="match status" value="1"/>
</dbReference>
<dbReference type="Gene3D" id="2.40.30.10">
    <property type="entry name" value="Translation factors"/>
    <property type="match status" value="1"/>
</dbReference>
<evidence type="ECO:0000256" key="2">
    <source>
        <dbReference type="ARBA" id="ARBA00022630"/>
    </source>
</evidence>
<keyword evidence="8" id="KW-0411">Iron-sulfur</keyword>
<dbReference type="PROSITE" id="PS51085">
    <property type="entry name" value="2FE2S_FER_2"/>
    <property type="match status" value="1"/>
</dbReference>
<keyword evidence="6" id="KW-0560">Oxidoreductase</keyword>
<organism evidence="11 12">
    <name type="scientific">Sphingobium agri</name>
    <dbReference type="NCBI Taxonomy" id="2933566"/>
    <lineage>
        <taxon>Bacteria</taxon>
        <taxon>Pseudomonadati</taxon>
        <taxon>Pseudomonadota</taxon>
        <taxon>Alphaproteobacteria</taxon>
        <taxon>Sphingomonadales</taxon>
        <taxon>Sphingomonadaceae</taxon>
        <taxon>Sphingobium</taxon>
    </lineage>
</organism>
<dbReference type="InterPro" id="IPR050415">
    <property type="entry name" value="MRET"/>
</dbReference>
<dbReference type="PRINTS" id="PR00409">
    <property type="entry name" value="PHDIOXRDTASE"/>
</dbReference>
<comment type="cofactor">
    <cofactor evidence="1">
        <name>FMN</name>
        <dbReference type="ChEBI" id="CHEBI:58210"/>
    </cofactor>
</comment>
<evidence type="ECO:0000313" key="11">
    <source>
        <dbReference type="EMBL" id="MCK0532767.1"/>
    </source>
</evidence>
<comment type="caution">
    <text evidence="11">The sequence shown here is derived from an EMBL/GenBank/DDBJ whole genome shotgun (WGS) entry which is preliminary data.</text>
</comment>
<evidence type="ECO:0000256" key="8">
    <source>
        <dbReference type="ARBA" id="ARBA00023014"/>
    </source>
</evidence>
<dbReference type="Gene3D" id="3.40.50.80">
    <property type="entry name" value="Nucleotide-binding domain of ferredoxin-NADP reductase (FNR) module"/>
    <property type="match status" value="1"/>
</dbReference>
<dbReference type="InterPro" id="IPR017938">
    <property type="entry name" value="Riboflavin_synthase-like_b-brl"/>
</dbReference>
<evidence type="ECO:0000259" key="10">
    <source>
        <dbReference type="PROSITE" id="PS51384"/>
    </source>
</evidence>
<dbReference type="SUPFAM" id="SSF52343">
    <property type="entry name" value="Ferredoxin reductase-like, C-terminal NADP-linked domain"/>
    <property type="match status" value="1"/>
</dbReference>
<dbReference type="EMBL" id="JALKHS010000011">
    <property type="protein sequence ID" value="MCK0532767.1"/>
    <property type="molecule type" value="Genomic_DNA"/>
</dbReference>
<dbReference type="PROSITE" id="PS00197">
    <property type="entry name" value="2FE2S_FER_1"/>
    <property type="match status" value="1"/>
</dbReference>
<dbReference type="InterPro" id="IPR036010">
    <property type="entry name" value="2Fe-2S_ferredoxin-like_sf"/>
</dbReference>
<evidence type="ECO:0000256" key="3">
    <source>
        <dbReference type="ARBA" id="ARBA00022643"/>
    </source>
</evidence>